<dbReference type="Proteomes" id="UP000297253">
    <property type="component" value="Unassembled WGS sequence"/>
</dbReference>
<dbReference type="AlphaFoldDB" id="A0A4Y9JC36"/>
<dbReference type="InterPro" id="IPR027417">
    <property type="entry name" value="P-loop_NTPase"/>
</dbReference>
<dbReference type="Pfam" id="PF13238">
    <property type="entry name" value="AAA_18"/>
    <property type="match status" value="1"/>
</dbReference>
<dbReference type="NCBIfam" id="NF005576">
    <property type="entry name" value="PRK07261.1"/>
    <property type="match status" value="1"/>
</dbReference>
<evidence type="ECO:0000313" key="2">
    <source>
        <dbReference type="Proteomes" id="UP000297253"/>
    </source>
</evidence>
<sequence length="178" mass="21033">MKIAIIGYSASGKSTLASYLSKHYGIPCLHLDKLRFLPNWQERPDEDMRSQLQTFLENNSWIIEGNYSDFYYQERMEEADQIILMVFSRWSCLFRAVKRYITYAGRVRESSAEGCSEKLDWEFIRWILKDGRSPKARKRYQAICQTYADKITILHNQKELDELMSALRGRTQVQPLKT</sequence>
<accession>A0A4Y9JC36</accession>
<dbReference type="PANTHER" id="PTHR37816">
    <property type="entry name" value="YALI0E33011P"/>
    <property type="match status" value="1"/>
</dbReference>
<dbReference type="OrthoDB" id="1201990at2"/>
<name>A0A4Y9JC36_9STRE</name>
<dbReference type="InterPro" id="IPR052922">
    <property type="entry name" value="Cytidylate_Kinase-2"/>
</dbReference>
<protein>
    <submittedName>
        <fullName evidence="1">DNA topology modulation protein</fullName>
    </submittedName>
</protein>
<comment type="caution">
    <text evidence="1">The sequence shown here is derived from an EMBL/GenBank/DDBJ whole genome shotgun (WGS) entry which is preliminary data.</text>
</comment>
<dbReference type="EMBL" id="SPPD01000002">
    <property type="protein sequence ID" value="TFU98560.1"/>
    <property type="molecule type" value="Genomic_DNA"/>
</dbReference>
<dbReference type="SUPFAM" id="SSF52540">
    <property type="entry name" value="P-loop containing nucleoside triphosphate hydrolases"/>
    <property type="match status" value="1"/>
</dbReference>
<dbReference type="STRING" id="1432788.BU202_02630"/>
<gene>
    <name evidence="1" type="ORF">E4T82_01995</name>
</gene>
<dbReference type="Gene3D" id="3.40.50.300">
    <property type="entry name" value="P-loop containing nucleotide triphosphate hydrolases"/>
    <property type="match status" value="1"/>
</dbReference>
<proteinExistence type="predicted"/>
<dbReference type="RefSeq" id="WP_135181232.1">
    <property type="nucleotide sequence ID" value="NZ_JADGKZ010000002.1"/>
</dbReference>
<organism evidence="1 2">
    <name type="scientific">Streptococcus cuniculi</name>
    <dbReference type="NCBI Taxonomy" id="1432788"/>
    <lineage>
        <taxon>Bacteria</taxon>
        <taxon>Bacillati</taxon>
        <taxon>Bacillota</taxon>
        <taxon>Bacilli</taxon>
        <taxon>Lactobacillales</taxon>
        <taxon>Streptococcaceae</taxon>
        <taxon>Streptococcus</taxon>
    </lineage>
</organism>
<evidence type="ECO:0000313" key="1">
    <source>
        <dbReference type="EMBL" id="TFU98560.1"/>
    </source>
</evidence>
<dbReference type="PANTHER" id="PTHR37816:SF3">
    <property type="entry name" value="MODULATES DNA TOPOLOGY"/>
    <property type="match status" value="1"/>
</dbReference>
<reference evidence="1 2" key="1">
    <citation type="submission" date="2019-03" db="EMBL/GenBank/DDBJ databases">
        <title>Diversity of the mouse oral microbiome.</title>
        <authorList>
            <person name="Joseph S."/>
            <person name="Aduse-Opoku J."/>
            <person name="Curtis M."/>
            <person name="Wade W."/>
            <person name="Hashim A."/>
        </authorList>
    </citation>
    <scope>NUCLEOTIDE SEQUENCE [LARGE SCALE GENOMIC DNA]</scope>
    <source>
        <strain evidence="1 2">WM131</strain>
    </source>
</reference>